<dbReference type="InterPro" id="IPR006015">
    <property type="entry name" value="Universal_stress_UspA"/>
</dbReference>
<evidence type="ECO:0000256" key="1">
    <source>
        <dbReference type="ARBA" id="ARBA00008791"/>
    </source>
</evidence>
<accession>A0A6M5YKP4</accession>
<sequence>MLPIRTILHPTDLSDSARPAFELACALARDYKAELVIVHVVPPTRVFAPDGIAVPFPSEQPYEALVRLARVHPVDPQVKADHRLLEGEPTEEILKAARDVKADVIVMGTHGSSGLTRLLVGSVAESVMRKAPCPVLTVRGPFHLAPTHATPAESHAAPV</sequence>
<evidence type="ECO:0000313" key="4">
    <source>
        <dbReference type="Proteomes" id="UP000503447"/>
    </source>
</evidence>
<dbReference type="PRINTS" id="PR01438">
    <property type="entry name" value="UNVRSLSTRESS"/>
</dbReference>
<keyword evidence="4" id="KW-1185">Reference proteome</keyword>
<name>A0A6M5YKP4_9BACT</name>
<dbReference type="RefSeq" id="WP_171469976.1">
    <property type="nucleotide sequence ID" value="NZ_CP053452.2"/>
</dbReference>
<proteinExistence type="inferred from homology"/>
<dbReference type="Proteomes" id="UP000503447">
    <property type="component" value="Chromosome"/>
</dbReference>
<evidence type="ECO:0000259" key="2">
    <source>
        <dbReference type="Pfam" id="PF00582"/>
    </source>
</evidence>
<comment type="similarity">
    <text evidence="1">Belongs to the universal stress protein A family.</text>
</comment>
<dbReference type="EMBL" id="CP053452">
    <property type="protein sequence ID" value="QJW93861.1"/>
    <property type="molecule type" value="Genomic_DNA"/>
</dbReference>
<dbReference type="PANTHER" id="PTHR46268">
    <property type="entry name" value="STRESS RESPONSE PROTEIN NHAX"/>
    <property type="match status" value="1"/>
</dbReference>
<organism evidence="3 4">
    <name type="scientific">Frigoriglobus tundricola</name>
    <dbReference type="NCBI Taxonomy" id="2774151"/>
    <lineage>
        <taxon>Bacteria</taxon>
        <taxon>Pseudomonadati</taxon>
        <taxon>Planctomycetota</taxon>
        <taxon>Planctomycetia</taxon>
        <taxon>Gemmatales</taxon>
        <taxon>Gemmataceae</taxon>
        <taxon>Frigoriglobus</taxon>
    </lineage>
</organism>
<dbReference type="SUPFAM" id="SSF52402">
    <property type="entry name" value="Adenine nucleotide alpha hydrolases-like"/>
    <property type="match status" value="1"/>
</dbReference>
<dbReference type="Gene3D" id="3.40.50.12370">
    <property type="match status" value="1"/>
</dbReference>
<dbReference type="Pfam" id="PF00582">
    <property type="entry name" value="Usp"/>
    <property type="match status" value="1"/>
</dbReference>
<evidence type="ECO:0000313" key="3">
    <source>
        <dbReference type="EMBL" id="QJW93861.1"/>
    </source>
</evidence>
<dbReference type="KEGG" id="ftj:FTUN_1373"/>
<protein>
    <submittedName>
        <fullName evidence="3">Universal stress protein family</fullName>
    </submittedName>
</protein>
<gene>
    <name evidence="3" type="ORF">FTUN_1373</name>
</gene>
<dbReference type="InterPro" id="IPR006016">
    <property type="entry name" value="UspA"/>
</dbReference>
<dbReference type="AlphaFoldDB" id="A0A6M5YKP4"/>
<dbReference type="CDD" id="cd00293">
    <property type="entry name" value="USP-like"/>
    <property type="match status" value="1"/>
</dbReference>
<dbReference type="PANTHER" id="PTHR46268:SF6">
    <property type="entry name" value="UNIVERSAL STRESS PROTEIN UP12"/>
    <property type="match status" value="1"/>
</dbReference>
<feature type="domain" description="UspA" evidence="2">
    <location>
        <begin position="4"/>
        <end position="139"/>
    </location>
</feature>
<reference evidence="4" key="1">
    <citation type="submission" date="2020-05" db="EMBL/GenBank/DDBJ databases">
        <title>Frigoriglobus tundricola gen. nov., sp. nov., a psychrotolerant cellulolytic planctomycete of the family Gemmataceae with two divergent copies of 16S rRNA gene.</title>
        <authorList>
            <person name="Kulichevskaya I.S."/>
            <person name="Ivanova A.A."/>
            <person name="Naumoff D.G."/>
            <person name="Beletsky A.V."/>
            <person name="Rijpstra W.I.C."/>
            <person name="Sinninghe Damste J.S."/>
            <person name="Mardanov A.V."/>
            <person name="Ravin N.V."/>
            <person name="Dedysh S.N."/>
        </authorList>
    </citation>
    <scope>NUCLEOTIDE SEQUENCE [LARGE SCALE GENOMIC DNA]</scope>
    <source>
        <strain evidence="4">PL17</strain>
    </source>
</reference>